<keyword evidence="3" id="KW-1185">Reference proteome</keyword>
<evidence type="ECO:0000313" key="3">
    <source>
        <dbReference type="Proteomes" id="UP000443582"/>
    </source>
</evidence>
<reference evidence="3" key="1">
    <citation type="journal article" date="2019" name="Int. J. Syst. Evol. Microbiol.">
        <title>Halobacteriovorax valvorus sp. nov., a novel prokaryotic predator isolated from coastal seawater of China.</title>
        <authorList>
            <person name="Chen M.-X."/>
        </authorList>
    </citation>
    <scope>NUCLEOTIDE SEQUENCE [LARGE SCALE GENOMIC DNA]</scope>
    <source>
        <strain evidence="3">BL9</strain>
    </source>
</reference>
<evidence type="ECO:0000313" key="2">
    <source>
        <dbReference type="EMBL" id="RZF22263.1"/>
    </source>
</evidence>
<evidence type="ECO:0000259" key="1">
    <source>
        <dbReference type="Pfam" id="PF08349"/>
    </source>
</evidence>
<organism evidence="2 3">
    <name type="scientific">Halobacteriovorax vibrionivorans</name>
    <dbReference type="NCBI Taxonomy" id="2152716"/>
    <lineage>
        <taxon>Bacteria</taxon>
        <taxon>Pseudomonadati</taxon>
        <taxon>Bdellovibrionota</taxon>
        <taxon>Bacteriovoracia</taxon>
        <taxon>Bacteriovoracales</taxon>
        <taxon>Halobacteriovoraceae</taxon>
        <taxon>Halobacteriovorax</taxon>
    </lineage>
</organism>
<dbReference type="InterPro" id="IPR013560">
    <property type="entry name" value="DUF1722"/>
</dbReference>
<dbReference type="RefSeq" id="WP_114705208.1">
    <property type="nucleotide sequence ID" value="NZ_QDKL01000001.1"/>
</dbReference>
<dbReference type="Pfam" id="PF04463">
    <property type="entry name" value="2-thiour_desulf"/>
    <property type="match status" value="1"/>
</dbReference>
<name>A0ABY0IJI7_9BACT</name>
<dbReference type="Proteomes" id="UP000443582">
    <property type="component" value="Unassembled WGS sequence"/>
</dbReference>
<accession>A0ABY0IJI7</accession>
<dbReference type="PANTHER" id="PTHR30087">
    <property type="entry name" value="INNER MEMBRANE PROTEIN"/>
    <property type="match status" value="1"/>
</dbReference>
<dbReference type="Pfam" id="PF08349">
    <property type="entry name" value="DUF1722"/>
    <property type="match status" value="1"/>
</dbReference>
<dbReference type="PANTHER" id="PTHR30087:SF0">
    <property type="entry name" value="INNER MEMBRANE PROTEIN"/>
    <property type="match status" value="1"/>
</dbReference>
<gene>
    <name evidence="2" type="ORF">DAY19_00420</name>
</gene>
<comment type="caution">
    <text evidence="2">The sequence shown here is derived from an EMBL/GenBank/DDBJ whole genome shotgun (WGS) entry which is preliminary data.</text>
</comment>
<proteinExistence type="predicted"/>
<dbReference type="EMBL" id="QDKL01000001">
    <property type="protein sequence ID" value="RZF22263.1"/>
    <property type="molecule type" value="Genomic_DNA"/>
</dbReference>
<protein>
    <submittedName>
        <fullName evidence="2">DUF1722 domain-containing protein</fullName>
    </submittedName>
</protein>
<dbReference type="InterPro" id="IPR007553">
    <property type="entry name" value="2-thiour_desulf"/>
</dbReference>
<sequence>MKRQKPLIAISSCLLGENIRYNGGHCRENWIYSELSKFVDFHPVCPELAMGLGVPREEIHLFRTTRKDNEVKLRSKFTKEELTQTAYITYESIEDDLKNLDIDGHIFTRKSPTCGPDNVKTITLDDPNYVNKSTGLYAGFIMDQFPNLPYIDNGRIKNIELRENFVKKIFSHFRFKQLNGTMRDLQLFHQMHKYAIMEHNQENMRTLGRIAANHEGLSAQKVYQIYFKLFMETISILPTRKNRLNACYHVFGYFKNDLGAGEKKALLNLMEDYQNGVSNYLTINSFLNVLTEAHQKAYLQDQYIFEPYPKELKLLKDIA</sequence>
<feature type="domain" description="DUF1722" evidence="1">
    <location>
        <begin position="193"/>
        <end position="309"/>
    </location>
</feature>